<dbReference type="SUPFAM" id="SSF88874">
    <property type="entry name" value="Receptor-binding domain of short tail fibre protein gp12"/>
    <property type="match status" value="1"/>
</dbReference>
<dbReference type="InterPro" id="IPR011083">
    <property type="entry name" value="Phage_tail_collar_dom"/>
</dbReference>
<sequence length="175" mass="18525">MDAYIGEIRIFCGTFAPRGWQFCWGQQMNIQQNAALYAVIGFVYGGNGQTTFNLPDLRGSVPLGTGTGAGLPTFNIGAAGGNTNYTLYNVPVHTHTLNGANVPGSETDVEGNLLGNSSPRSNTWKYSNQVPSATLAPNTLSPAGSSQPTPVSNMQPYLAMNYIICVSDGIFPVRS</sequence>
<dbReference type="Pfam" id="PF07484">
    <property type="entry name" value="Collar"/>
    <property type="match status" value="1"/>
</dbReference>
<accession>A0A7L5DVV3</accession>
<dbReference type="KEGG" id="mrob:HH214_04670"/>
<keyword evidence="3" id="KW-1185">Reference proteome</keyword>
<dbReference type="AlphaFoldDB" id="A0A7L5DVV3"/>
<evidence type="ECO:0000313" key="3">
    <source>
        <dbReference type="Proteomes" id="UP000503278"/>
    </source>
</evidence>
<dbReference type="InterPro" id="IPR037053">
    <property type="entry name" value="Phage_tail_collar_dom_sf"/>
</dbReference>
<evidence type="ECO:0000259" key="1">
    <source>
        <dbReference type="Pfam" id="PF07484"/>
    </source>
</evidence>
<feature type="domain" description="Phage tail collar" evidence="1">
    <location>
        <begin position="6"/>
        <end position="62"/>
    </location>
</feature>
<dbReference type="Gene3D" id="3.90.1340.10">
    <property type="entry name" value="Phage tail collar domain"/>
    <property type="match status" value="1"/>
</dbReference>
<dbReference type="Proteomes" id="UP000503278">
    <property type="component" value="Chromosome"/>
</dbReference>
<dbReference type="EMBL" id="CP051682">
    <property type="protein sequence ID" value="QJD95220.1"/>
    <property type="molecule type" value="Genomic_DNA"/>
</dbReference>
<dbReference type="RefSeq" id="WP_169606237.1">
    <property type="nucleotide sequence ID" value="NZ_CP051682.1"/>
</dbReference>
<organism evidence="2 3">
    <name type="scientific">Mucilaginibacter robiniae</name>
    <dbReference type="NCBI Taxonomy" id="2728022"/>
    <lineage>
        <taxon>Bacteria</taxon>
        <taxon>Pseudomonadati</taxon>
        <taxon>Bacteroidota</taxon>
        <taxon>Sphingobacteriia</taxon>
        <taxon>Sphingobacteriales</taxon>
        <taxon>Sphingobacteriaceae</taxon>
        <taxon>Mucilaginibacter</taxon>
    </lineage>
</organism>
<reference evidence="2 3" key="1">
    <citation type="submission" date="2020-04" db="EMBL/GenBank/DDBJ databases">
        <title>Genome sequencing of novel species.</title>
        <authorList>
            <person name="Heo J."/>
            <person name="Kim S.-J."/>
            <person name="Kim J.-S."/>
            <person name="Hong S.-B."/>
            <person name="Kwon S.-W."/>
        </authorList>
    </citation>
    <scope>NUCLEOTIDE SEQUENCE [LARGE SCALE GENOMIC DNA]</scope>
    <source>
        <strain evidence="2 3">F39-2</strain>
    </source>
</reference>
<proteinExistence type="predicted"/>
<protein>
    <submittedName>
        <fullName evidence="2">Phage tail protein</fullName>
    </submittedName>
</protein>
<gene>
    <name evidence="2" type="ORF">HH214_04670</name>
</gene>
<evidence type="ECO:0000313" key="2">
    <source>
        <dbReference type="EMBL" id="QJD95220.1"/>
    </source>
</evidence>
<name>A0A7L5DVV3_9SPHI</name>